<evidence type="ECO:0000313" key="2">
    <source>
        <dbReference type="EMBL" id="MBW0547317.1"/>
    </source>
</evidence>
<keyword evidence="3" id="KW-1185">Reference proteome</keyword>
<reference evidence="2" key="1">
    <citation type="submission" date="2021-03" db="EMBL/GenBank/DDBJ databases">
        <title>Draft genome sequence of rust myrtle Austropuccinia psidii MF-1, a brazilian biotype.</title>
        <authorList>
            <person name="Quecine M.C."/>
            <person name="Pachon D.M.R."/>
            <person name="Bonatelli M.L."/>
            <person name="Correr F.H."/>
            <person name="Franceschini L.M."/>
            <person name="Leite T.F."/>
            <person name="Margarido G.R.A."/>
            <person name="Almeida C.A."/>
            <person name="Ferrarezi J.A."/>
            <person name="Labate C.A."/>
        </authorList>
    </citation>
    <scope>NUCLEOTIDE SEQUENCE</scope>
    <source>
        <strain evidence="2">MF-1</strain>
    </source>
</reference>
<accession>A0A9Q3INW8</accession>
<name>A0A9Q3INW8_9BASI</name>
<dbReference type="Proteomes" id="UP000765509">
    <property type="component" value="Unassembled WGS sequence"/>
</dbReference>
<proteinExistence type="predicted"/>
<dbReference type="EMBL" id="AVOT02052395">
    <property type="protein sequence ID" value="MBW0547317.1"/>
    <property type="molecule type" value="Genomic_DNA"/>
</dbReference>
<comment type="caution">
    <text evidence="2">The sequence shown here is derived from an EMBL/GenBank/DDBJ whole genome shotgun (WGS) entry which is preliminary data.</text>
</comment>
<evidence type="ECO:0000313" key="3">
    <source>
        <dbReference type="Proteomes" id="UP000765509"/>
    </source>
</evidence>
<gene>
    <name evidence="2" type="ORF">O181_087032</name>
</gene>
<evidence type="ECO:0000256" key="1">
    <source>
        <dbReference type="SAM" id="MobiDB-lite"/>
    </source>
</evidence>
<sequence length="78" mass="9052">MEPKCKKVRYEEPIEDRDAISASSPLVHEEKVTRCHHSYACKPRTVHASSSRDKIVDDEDENMSPTQNETNDEPRRKI</sequence>
<organism evidence="2 3">
    <name type="scientific">Austropuccinia psidii MF-1</name>
    <dbReference type="NCBI Taxonomy" id="1389203"/>
    <lineage>
        <taxon>Eukaryota</taxon>
        <taxon>Fungi</taxon>
        <taxon>Dikarya</taxon>
        <taxon>Basidiomycota</taxon>
        <taxon>Pucciniomycotina</taxon>
        <taxon>Pucciniomycetes</taxon>
        <taxon>Pucciniales</taxon>
        <taxon>Sphaerophragmiaceae</taxon>
        <taxon>Austropuccinia</taxon>
    </lineage>
</organism>
<feature type="region of interest" description="Disordered" evidence="1">
    <location>
        <begin position="44"/>
        <end position="78"/>
    </location>
</feature>
<dbReference type="AlphaFoldDB" id="A0A9Q3INW8"/>
<protein>
    <submittedName>
        <fullName evidence="2">Uncharacterized protein</fullName>
    </submittedName>
</protein>